<reference evidence="1 2" key="1">
    <citation type="journal article" date="2016" name="Sci. Rep.">
        <title>A proposed integrated approach for the preclinical evaluation of phage therapy in Pseudomonas infections.</title>
        <authorList>
            <person name="Danis-Wlodarczyk K."/>
            <person name="Vandenheuvel D."/>
            <person name="Jang H.B."/>
            <person name="Briers Y."/>
            <person name="Olszak T."/>
            <person name="Arabski M."/>
            <person name="Wasik S."/>
            <person name="Drabik M."/>
            <person name="Higgins G."/>
            <person name="Tyrrell J."/>
            <person name="Harvey B.J."/>
            <person name="Noben J.P."/>
            <person name="Lavigne R."/>
            <person name="Drulis-Kawa Z."/>
        </authorList>
    </citation>
    <scope>NUCLEOTIDE SEQUENCE [LARGE SCALE GENOMIC DNA]</scope>
</reference>
<sequence>MSFYLPKYTDPIEAIEWKKNGDIPGDGVINNINQGAIVGYAIPTKESTLSNAICPLCNLTESSHGILRVGPDKDKIVCPGDFIILIRKNNGRTLDYKLMRQREFNKLYQLVTKEEAKQWVMMLDPEKKD</sequence>
<protein>
    <submittedName>
        <fullName evidence="1">Uncharacterized protein</fullName>
    </submittedName>
</protein>
<organism evidence="1 2">
    <name type="scientific">Pseudomonas phage KTN4</name>
    <dbReference type="NCBI Taxonomy" id="1862701"/>
    <lineage>
        <taxon>Viruses</taxon>
        <taxon>Duplodnaviria</taxon>
        <taxon>Heunggongvirae</taxon>
        <taxon>Uroviricota</taxon>
        <taxon>Caudoviricetes</taxon>
        <taxon>Chimalliviridae</taxon>
        <taxon>Phikzvirus</taxon>
        <taxon>Phikzvirus phiKZ</taxon>
    </lineage>
</organism>
<evidence type="ECO:0000313" key="1">
    <source>
        <dbReference type="EMBL" id="ANM44759.1"/>
    </source>
</evidence>
<name>A0A192Y451_9CAUD</name>
<evidence type="ECO:0000313" key="2">
    <source>
        <dbReference type="Proteomes" id="UP000224336"/>
    </source>
</evidence>
<accession>A0A192Y451</accession>
<proteinExistence type="predicted"/>
<gene>
    <name evidence="1" type="ORF">KTN4_001</name>
</gene>
<dbReference type="EMBL" id="KU521356">
    <property type="protein sequence ID" value="ANM44759.1"/>
    <property type="molecule type" value="Genomic_DNA"/>
</dbReference>
<dbReference type="Proteomes" id="UP000224336">
    <property type="component" value="Segment"/>
</dbReference>